<dbReference type="EMBL" id="NCSJ02000022">
    <property type="protein sequence ID" value="RFU34307.1"/>
    <property type="molecule type" value="Genomic_DNA"/>
</dbReference>
<feature type="region of interest" description="Disordered" evidence="1">
    <location>
        <begin position="280"/>
        <end position="323"/>
    </location>
</feature>
<dbReference type="AlphaFoldDB" id="A0A3E2HLP3"/>
<reference evidence="2 3" key="1">
    <citation type="submission" date="2018-05" db="EMBL/GenBank/DDBJ databases">
        <title>Draft genome sequence of Scytalidium lignicola DSM 105466, a ubiquitous saprotrophic fungus.</title>
        <authorList>
            <person name="Buettner E."/>
            <person name="Gebauer A.M."/>
            <person name="Hofrichter M."/>
            <person name="Liers C."/>
            <person name="Kellner H."/>
        </authorList>
    </citation>
    <scope>NUCLEOTIDE SEQUENCE [LARGE SCALE GENOMIC DNA]</scope>
    <source>
        <strain evidence="2 3">DSM 105466</strain>
    </source>
</reference>
<feature type="compositionally biased region" description="Basic and acidic residues" evidence="1">
    <location>
        <begin position="1"/>
        <end position="18"/>
    </location>
</feature>
<proteinExistence type="predicted"/>
<keyword evidence="3" id="KW-1185">Reference proteome</keyword>
<accession>A0A3E2HLP3</accession>
<dbReference type="Proteomes" id="UP000258309">
    <property type="component" value="Unassembled WGS sequence"/>
</dbReference>
<evidence type="ECO:0000256" key="1">
    <source>
        <dbReference type="SAM" id="MobiDB-lite"/>
    </source>
</evidence>
<feature type="region of interest" description="Disordered" evidence="1">
    <location>
        <begin position="1"/>
        <end position="108"/>
    </location>
</feature>
<feature type="compositionally biased region" description="Polar residues" evidence="1">
    <location>
        <begin position="93"/>
        <end position="107"/>
    </location>
</feature>
<feature type="non-terminal residue" evidence="2">
    <location>
        <position position="323"/>
    </location>
</feature>
<feature type="compositionally biased region" description="Polar residues" evidence="1">
    <location>
        <begin position="123"/>
        <end position="132"/>
    </location>
</feature>
<feature type="region of interest" description="Disordered" evidence="1">
    <location>
        <begin position="113"/>
        <end position="132"/>
    </location>
</feature>
<protein>
    <submittedName>
        <fullName evidence="2">Uncharacterized protein</fullName>
    </submittedName>
</protein>
<organism evidence="2 3">
    <name type="scientific">Scytalidium lignicola</name>
    <name type="common">Hyphomycete</name>
    <dbReference type="NCBI Taxonomy" id="5539"/>
    <lineage>
        <taxon>Eukaryota</taxon>
        <taxon>Fungi</taxon>
        <taxon>Dikarya</taxon>
        <taxon>Ascomycota</taxon>
        <taxon>Pezizomycotina</taxon>
        <taxon>Leotiomycetes</taxon>
        <taxon>Leotiomycetes incertae sedis</taxon>
        <taxon>Scytalidium</taxon>
    </lineage>
</organism>
<sequence>MVKEGPELTKSREIEKGKATGTGAARNGDSRGESCRVSSVECRRGPQQEREEGSWRVEANEIEGTSVQVPRTNPRQGNTAAAAAAAAQRWRESTVSGRQKPHTSSLSVVDARKKELGEEQRSKVANSKTTFPKSWAPSKCHTPDYTTDDPREPLTSNVVRYLELARACKCDQPKGKYTIHRYWSSYGYSTSLYCTVQYNPVIKTGPKAECQHNPSNLTLLHTQGASGNGTVLYGLRSSGTSHLVPPSIVIAELDCTVQYSTKMLQQVTFGPRGWARQQPLLPKRDRARFRSPNPGKQSDGVATRSNGWAPPRVLGRVRRRKRA</sequence>
<comment type="caution">
    <text evidence="2">The sequence shown here is derived from an EMBL/GenBank/DDBJ whole genome shotgun (WGS) entry which is preliminary data.</text>
</comment>
<evidence type="ECO:0000313" key="3">
    <source>
        <dbReference type="Proteomes" id="UP000258309"/>
    </source>
</evidence>
<feature type="compositionally biased region" description="Basic and acidic residues" evidence="1">
    <location>
        <begin position="113"/>
        <end position="122"/>
    </location>
</feature>
<gene>
    <name evidence="2" type="ORF">B7463_g1985</name>
</gene>
<feature type="non-terminal residue" evidence="2">
    <location>
        <position position="1"/>
    </location>
</feature>
<name>A0A3E2HLP3_SCYLI</name>
<feature type="compositionally biased region" description="Basic and acidic residues" evidence="1">
    <location>
        <begin position="41"/>
        <end position="59"/>
    </location>
</feature>
<evidence type="ECO:0000313" key="2">
    <source>
        <dbReference type="EMBL" id="RFU34307.1"/>
    </source>
</evidence>
<feature type="compositionally biased region" description="Polar residues" evidence="1">
    <location>
        <begin position="63"/>
        <end position="79"/>
    </location>
</feature>